<gene>
    <name evidence="1" type="ORF">T05_1637</name>
    <name evidence="3" type="ORF">T05_8633</name>
    <name evidence="2" type="ORF">T05_885</name>
</gene>
<sequence>MANSEYRIVLDCNRLSGTVGVSVSAAWSLPGHYRPASPYGPNLSATVADFKGVEEHDQLSFFLSSYVDSGI</sequence>
<organism evidence="3 4">
    <name type="scientific">Trichinella murrelli</name>
    <dbReference type="NCBI Taxonomy" id="144512"/>
    <lineage>
        <taxon>Eukaryota</taxon>
        <taxon>Metazoa</taxon>
        <taxon>Ecdysozoa</taxon>
        <taxon>Nematoda</taxon>
        <taxon>Enoplea</taxon>
        <taxon>Dorylaimia</taxon>
        <taxon>Trichinellida</taxon>
        <taxon>Trichinellidae</taxon>
        <taxon>Trichinella</taxon>
    </lineage>
</organism>
<evidence type="ECO:0000313" key="1">
    <source>
        <dbReference type="EMBL" id="KRX33123.1"/>
    </source>
</evidence>
<dbReference type="AlphaFoldDB" id="A0A0V0TKZ4"/>
<evidence type="ECO:0000313" key="4">
    <source>
        <dbReference type="Proteomes" id="UP000055048"/>
    </source>
</evidence>
<dbReference type="EMBL" id="JYDJ01000700">
    <property type="protein sequence ID" value="KRX33816.1"/>
    <property type="molecule type" value="Genomic_DNA"/>
</dbReference>
<name>A0A0V0TKZ4_9BILA</name>
<keyword evidence="4" id="KW-1185">Reference proteome</keyword>
<dbReference type="EMBL" id="JYDJ01000225">
    <property type="protein sequence ID" value="KRX39692.1"/>
    <property type="molecule type" value="Genomic_DNA"/>
</dbReference>
<accession>A0A0V0TKZ4</accession>
<evidence type="ECO:0000313" key="2">
    <source>
        <dbReference type="EMBL" id="KRX33816.1"/>
    </source>
</evidence>
<comment type="caution">
    <text evidence="3">The sequence shown here is derived from an EMBL/GenBank/DDBJ whole genome shotgun (WGS) entry which is preliminary data.</text>
</comment>
<reference evidence="3 4" key="1">
    <citation type="submission" date="2015-01" db="EMBL/GenBank/DDBJ databases">
        <title>Evolution of Trichinella species and genotypes.</title>
        <authorList>
            <person name="Korhonen P.K."/>
            <person name="Edoardo P."/>
            <person name="Giuseppe L.R."/>
            <person name="Gasser R.B."/>
        </authorList>
    </citation>
    <scope>NUCLEOTIDE SEQUENCE [LARGE SCALE GENOMIC DNA]</scope>
    <source>
        <strain evidence="3">ISS417</strain>
    </source>
</reference>
<dbReference type="EMBL" id="JYDJ01000905">
    <property type="protein sequence ID" value="KRX33123.1"/>
    <property type="molecule type" value="Genomic_DNA"/>
</dbReference>
<proteinExistence type="predicted"/>
<dbReference type="Proteomes" id="UP000055048">
    <property type="component" value="Unassembled WGS sequence"/>
</dbReference>
<evidence type="ECO:0000313" key="3">
    <source>
        <dbReference type="EMBL" id="KRX39692.1"/>
    </source>
</evidence>
<protein>
    <submittedName>
        <fullName evidence="3">Uncharacterized protein</fullName>
    </submittedName>
</protein>